<sequence length="162" mass="18066">MFKRDTLIILLIAVFLVTPALLALAMYVVTKNPSLRPLGITLERLVEAGLMEDRSLIVVQVDIGSKAPAVHTRDDYATAIETAFARLDAEARVRFRTVPEDRSVSVTYLVGESRIGPFPMSRAAEGVLAAVQAERLLVRQRRTTAEADERRTGDGFWHRLFD</sequence>
<accession>A0A0B5DUW1</accession>
<evidence type="ECO:0000313" key="2">
    <source>
        <dbReference type="Proteomes" id="UP000031521"/>
    </source>
</evidence>
<dbReference type="Proteomes" id="UP000031521">
    <property type="component" value="Chromosome"/>
</dbReference>
<dbReference type="AlphaFoldDB" id="A0A0B5DUW1"/>
<proteinExistence type="predicted"/>
<organism evidence="1 2">
    <name type="scientific">Celeribacter indicus</name>
    <dbReference type="NCBI Taxonomy" id="1208324"/>
    <lineage>
        <taxon>Bacteria</taxon>
        <taxon>Pseudomonadati</taxon>
        <taxon>Pseudomonadota</taxon>
        <taxon>Alphaproteobacteria</taxon>
        <taxon>Rhodobacterales</taxon>
        <taxon>Roseobacteraceae</taxon>
        <taxon>Celeribacter</taxon>
    </lineage>
</organism>
<evidence type="ECO:0000313" key="1">
    <source>
        <dbReference type="EMBL" id="AJE45010.1"/>
    </source>
</evidence>
<reference evidence="1 2" key="1">
    <citation type="journal article" date="2014" name="Int. J. Syst. Evol. Microbiol.">
        <title>Celeribacter indicus sp. nov., a polycyclic aromatic hydrocarbon-degrading bacterium from deep-sea sediment and reclassification of Huaishuia halophila as Celeribacter halophilus comb. nov.</title>
        <authorList>
            <person name="Lai Q."/>
            <person name="Cao J."/>
            <person name="Yuan J."/>
            <person name="Li F."/>
            <person name="Shao Z."/>
        </authorList>
    </citation>
    <scope>NUCLEOTIDE SEQUENCE [LARGE SCALE GENOMIC DNA]</scope>
    <source>
        <strain evidence="1">P73</strain>
    </source>
</reference>
<protein>
    <submittedName>
        <fullName evidence="1">Uncharacterized protein</fullName>
    </submittedName>
</protein>
<dbReference type="HOGENOM" id="CLU_1632387_0_0_5"/>
<dbReference type="RefSeq" id="WP_043868155.1">
    <property type="nucleotide sequence ID" value="NZ_CP004393.1"/>
</dbReference>
<dbReference type="STRING" id="1208324.P73_0295"/>
<dbReference type="OrthoDB" id="7868042at2"/>
<dbReference type="EMBL" id="CP004393">
    <property type="protein sequence ID" value="AJE45010.1"/>
    <property type="molecule type" value="Genomic_DNA"/>
</dbReference>
<keyword evidence="2" id="KW-1185">Reference proteome</keyword>
<dbReference type="KEGG" id="cid:P73_0295"/>
<gene>
    <name evidence="1" type="ORF">P73_0295</name>
</gene>
<name>A0A0B5DUW1_9RHOB</name>